<dbReference type="InterPro" id="IPR029035">
    <property type="entry name" value="DHS-like_NAD/FAD-binding_dom"/>
</dbReference>
<reference evidence="4" key="1">
    <citation type="journal article" date="2021" name="PeerJ">
        <title>Extensive microbial diversity within the chicken gut microbiome revealed by metagenomics and culture.</title>
        <authorList>
            <person name="Gilroy R."/>
            <person name="Ravi A."/>
            <person name="Getino M."/>
            <person name="Pursley I."/>
            <person name="Horton D.L."/>
            <person name="Alikhan N.F."/>
            <person name="Baker D."/>
            <person name="Gharbi K."/>
            <person name="Hall N."/>
            <person name="Watson M."/>
            <person name="Adriaenssens E.M."/>
            <person name="Foster-Nyarko E."/>
            <person name="Jarju S."/>
            <person name="Secka A."/>
            <person name="Antonio M."/>
            <person name="Oren A."/>
            <person name="Chaudhuri R.R."/>
            <person name="La Ragione R."/>
            <person name="Hildebrand F."/>
            <person name="Pallen M.J."/>
        </authorList>
    </citation>
    <scope>NUCLEOTIDE SEQUENCE</scope>
    <source>
        <strain evidence="4">ChiSxjej3B15-1167</strain>
    </source>
</reference>
<dbReference type="AlphaFoldDB" id="A0A9D2BE57"/>
<proteinExistence type="predicted"/>
<evidence type="ECO:0000256" key="1">
    <source>
        <dbReference type="ARBA" id="ARBA00023027"/>
    </source>
</evidence>
<feature type="binding site" evidence="2">
    <location>
        <position position="137"/>
    </location>
    <ligand>
        <name>Zn(2+)</name>
        <dbReference type="ChEBI" id="CHEBI:29105"/>
    </ligand>
</feature>
<gene>
    <name evidence="4" type="ORF">H9849_04075</name>
</gene>
<feature type="binding site" evidence="2">
    <location>
        <position position="133"/>
    </location>
    <ligand>
        <name>Zn(2+)</name>
        <dbReference type="ChEBI" id="CHEBI:29105"/>
    </ligand>
</feature>
<protein>
    <submittedName>
        <fullName evidence="4">Sir2 silent information regulator family NAD-dependent deacetylase</fullName>
    </submittedName>
</protein>
<keyword evidence="2" id="KW-0862">Zinc</keyword>
<accession>A0A9D2BE57</accession>
<evidence type="ECO:0000313" key="5">
    <source>
        <dbReference type="Proteomes" id="UP000886805"/>
    </source>
</evidence>
<dbReference type="SUPFAM" id="SSF52467">
    <property type="entry name" value="DHS-like NAD/FAD-binding domain"/>
    <property type="match status" value="1"/>
</dbReference>
<sequence>MTENVLKYALDSADAVVLGAGAGLSAAAGYTYTGERFRKYFGDFADQYGFQDMYSGGFYPYDTLEEHWAYWSRYIYINRYMDASKPVYEQLLWLVEGKEYFVLTTNVDHCFQKAGFDKKRLFYTQGDYGLWQCVKPCHQKTYDNRAQVEEMLKAQGYDIGADGSLLLPEGKKPAMRIPSELVPRCPRCGRPMSMNLRADQTFVEDAGWHRAAERYHTFLRCHEKQHIVFLELGVGMNTPGIIKYPFWQMTYQNPKATYACINSGEAYAPKEISGRAVCMDGDIGEVLCTFSKNNL</sequence>
<dbReference type="GO" id="GO:0046872">
    <property type="term" value="F:metal ion binding"/>
    <property type="evidence" value="ECO:0007669"/>
    <property type="project" value="UniProtKB-KW"/>
</dbReference>
<feature type="domain" description="Deacetylase sirtuin-type" evidence="3">
    <location>
        <begin position="1"/>
        <end position="295"/>
    </location>
</feature>
<evidence type="ECO:0000256" key="2">
    <source>
        <dbReference type="PROSITE-ProRule" id="PRU00236"/>
    </source>
</evidence>
<feature type="binding site" evidence="2">
    <location>
        <position position="188"/>
    </location>
    <ligand>
        <name>Zn(2+)</name>
        <dbReference type="ChEBI" id="CHEBI:29105"/>
    </ligand>
</feature>
<dbReference type="EMBL" id="DXEQ01000112">
    <property type="protein sequence ID" value="HIX72177.1"/>
    <property type="molecule type" value="Genomic_DNA"/>
</dbReference>
<keyword evidence="2" id="KW-0479">Metal-binding</keyword>
<dbReference type="PROSITE" id="PS50305">
    <property type="entry name" value="SIRTUIN"/>
    <property type="match status" value="1"/>
</dbReference>
<reference evidence="4" key="2">
    <citation type="submission" date="2021-04" db="EMBL/GenBank/DDBJ databases">
        <authorList>
            <person name="Gilroy R."/>
        </authorList>
    </citation>
    <scope>NUCLEOTIDE SEQUENCE</scope>
    <source>
        <strain evidence="4">ChiSxjej3B15-1167</strain>
    </source>
</reference>
<dbReference type="InterPro" id="IPR026590">
    <property type="entry name" value="Ssirtuin_cat_dom"/>
</dbReference>
<name>A0A9D2BE57_9FIRM</name>
<dbReference type="Proteomes" id="UP000886805">
    <property type="component" value="Unassembled WGS sequence"/>
</dbReference>
<comment type="caution">
    <text evidence="2">Lacks conserved residue(s) required for the propagation of feature annotation.</text>
</comment>
<comment type="caution">
    <text evidence="4">The sequence shown here is derived from an EMBL/GenBank/DDBJ whole genome shotgun (WGS) entry which is preliminary data.</text>
</comment>
<keyword evidence="1" id="KW-0520">NAD</keyword>
<evidence type="ECO:0000259" key="3">
    <source>
        <dbReference type="PROSITE" id="PS50305"/>
    </source>
</evidence>
<evidence type="ECO:0000313" key="4">
    <source>
        <dbReference type="EMBL" id="HIX72177.1"/>
    </source>
</evidence>
<dbReference type="Gene3D" id="3.40.50.1220">
    <property type="entry name" value="TPP-binding domain"/>
    <property type="match status" value="1"/>
</dbReference>
<organism evidence="4 5">
    <name type="scientific">Candidatus Anaerobutyricum stercoripullorum</name>
    <dbReference type="NCBI Taxonomy" id="2838456"/>
    <lineage>
        <taxon>Bacteria</taxon>
        <taxon>Bacillati</taxon>
        <taxon>Bacillota</taxon>
        <taxon>Clostridia</taxon>
        <taxon>Lachnospirales</taxon>
        <taxon>Lachnospiraceae</taxon>
        <taxon>Anaerobutyricum</taxon>
    </lineage>
</organism>
<feature type="binding site" evidence="2">
    <location>
        <position position="185"/>
    </location>
    <ligand>
        <name>Zn(2+)</name>
        <dbReference type="ChEBI" id="CHEBI:29105"/>
    </ligand>
</feature>